<evidence type="ECO:0000259" key="3">
    <source>
        <dbReference type="SMART" id="SM00829"/>
    </source>
</evidence>
<protein>
    <recommendedName>
        <fullName evidence="3">Enoyl reductase (ER) domain-containing protein</fullName>
    </recommendedName>
</protein>
<proteinExistence type="inferred from homology"/>
<comment type="similarity">
    <text evidence="1">Belongs to the zinc-containing alcohol dehydrogenase family.</text>
</comment>
<dbReference type="InterPro" id="IPR047122">
    <property type="entry name" value="Trans-enoyl_RdTase-like"/>
</dbReference>
<dbReference type="GeneID" id="34593058"/>
<dbReference type="RefSeq" id="XP_022496075.1">
    <property type="nucleotide sequence ID" value="XM_022647930.1"/>
</dbReference>
<keyword evidence="2" id="KW-0560">Oxidoreductase</keyword>
<evidence type="ECO:0000313" key="5">
    <source>
        <dbReference type="Proteomes" id="UP000185904"/>
    </source>
</evidence>
<dbReference type="EMBL" id="LVCJ01000092">
    <property type="protein sequence ID" value="OAL27808.1"/>
    <property type="molecule type" value="Genomic_DNA"/>
</dbReference>
<dbReference type="InterPro" id="IPR036291">
    <property type="entry name" value="NAD(P)-bd_dom_sf"/>
</dbReference>
<gene>
    <name evidence="4" type="ORF">AYO20_09661</name>
</gene>
<accession>A0A178CCW9</accession>
<dbReference type="SMART" id="SM00829">
    <property type="entry name" value="PKS_ER"/>
    <property type="match status" value="1"/>
</dbReference>
<dbReference type="PANTHER" id="PTHR45348:SF5">
    <property type="entry name" value="OXIDOREDUCTASE, PUTATIVE (AFU_ORTHOLOGUE AFUA_8G01420)-RELATED"/>
    <property type="match status" value="1"/>
</dbReference>
<sequence>MKEAIIYPGPRVEIVDSPIPVPQAGQVLIRLVVSGSNPKDFKGTFFQPPQNFGDDIAGYVESVGSGVFEFRPGDRVAAFHEMFTPHGSFAEYAIAYAHTTFHLPREISFEQGATVPLAAMTAALGLYQDLELPYPWITDERLPEAERPALVVYGAGAAVGSFAVQLARKSNLHPIICVAGQSKDHVETLIDRSKGDTVIDYRLGLEAVVAEVKKALGGKPLLHAFDAIGGSGSDKILGSVLPSANAKLASVGFNDRTKIPRTPGMSIEGMTRPKMDPAVSEGVEAFWTVVGSVHGSDKHFGYIMFRSMALGLHEGWFKPHPHEVIPGGLDGLADGLTRLSKGQAHAVKYVYQIGKDS</sequence>
<dbReference type="InterPro" id="IPR020843">
    <property type="entry name" value="ER"/>
</dbReference>
<comment type="caution">
    <text evidence="4">The sequence shown here is derived from an EMBL/GenBank/DDBJ whole genome shotgun (WGS) entry which is preliminary data.</text>
</comment>
<dbReference type="SUPFAM" id="SSF50129">
    <property type="entry name" value="GroES-like"/>
    <property type="match status" value="1"/>
</dbReference>
<dbReference type="CDD" id="cd08249">
    <property type="entry name" value="enoyl_reductase_like"/>
    <property type="match status" value="1"/>
</dbReference>
<dbReference type="Proteomes" id="UP000185904">
    <property type="component" value="Unassembled WGS sequence"/>
</dbReference>
<dbReference type="PANTHER" id="PTHR45348">
    <property type="entry name" value="HYPOTHETICAL OXIDOREDUCTASE (EUROFUNG)"/>
    <property type="match status" value="1"/>
</dbReference>
<name>A0A178CCW9_9EURO</name>
<dbReference type="GO" id="GO:0016651">
    <property type="term" value="F:oxidoreductase activity, acting on NAD(P)H"/>
    <property type="evidence" value="ECO:0007669"/>
    <property type="project" value="InterPro"/>
</dbReference>
<evidence type="ECO:0000256" key="2">
    <source>
        <dbReference type="ARBA" id="ARBA00023002"/>
    </source>
</evidence>
<evidence type="ECO:0000313" key="4">
    <source>
        <dbReference type="EMBL" id="OAL27808.1"/>
    </source>
</evidence>
<dbReference type="AlphaFoldDB" id="A0A178CCW9"/>
<dbReference type="InterPro" id="IPR011032">
    <property type="entry name" value="GroES-like_sf"/>
</dbReference>
<evidence type="ECO:0000256" key="1">
    <source>
        <dbReference type="ARBA" id="ARBA00008072"/>
    </source>
</evidence>
<feature type="domain" description="Enoyl reductase (ER)" evidence="3">
    <location>
        <begin position="9"/>
        <end position="347"/>
    </location>
</feature>
<dbReference type="Gene3D" id="3.40.50.720">
    <property type="entry name" value="NAD(P)-binding Rossmann-like Domain"/>
    <property type="match status" value="1"/>
</dbReference>
<dbReference type="SUPFAM" id="SSF51735">
    <property type="entry name" value="NAD(P)-binding Rossmann-fold domains"/>
    <property type="match status" value="1"/>
</dbReference>
<dbReference type="Pfam" id="PF08240">
    <property type="entry name" value="ADH_N"/>
    <property type="match status" value="1"/>
</dbReference>
<organism evidence="4 5">
    <name type="scientific">Fonsecaea nubica</name>
    <dbReference type="NCBI Taxonomy" id="856822"/>
    <lineage>
        <taxon>Eukaryota</taxon>
        <taxon>Fungi</taxon>
        <taxon>Dikarya</taxon>
        <taxon>Ascomycota</taxon>
        <taxon>Pezizomycotina</taxon>
        <taxon>Eurotiomycetes</taxon>
        <taxon>Chaetothyriomycetidae</taxon>
        <taxon>Chaetothyriales</taxon>
        <taxon>Herpotrichiellaceae</taxon>
        <taxon>Fonsecaea</taxon>
    </lineage>
</organism>
<dbReference type="Gene3D" id="3.90.180.10">
    <property type="entry name" value="Medium-chain alcohol dehydrogenases, catalytic domain"/>
    <property type="match status" value="1"/>
</dbReference>
<keyword evidence="5" id="KW-1185">Reference proteome</keyword>
<reference evidence="4 5" key="1">
    <citation type="submission" date="2016-03" db="EMBL/GenBank/DDBJ databases">
        <title>The draft genome sequence of Fonsecaea nubica causative agent of cutaneous subcutaneous infection in human host.</title>
        <authorList>
            <person name="Costa F."/>
            <person name="Sybren D.H."/>
            <person name="Raittz R.T."/>
            <person name="Weiss V.A."/>
            <person name="Leao A.C."/>
            <person name="Gomes R."/>
            <person name="De Souza E.M."/>
            <person name="Pedrosa F.O."/>
            <person name="Steffens M.B."/>
            <person name="Bombassaro A."/>
            <person name="Tadra-Sfeir M.Z."/>
            <person name="Moreno L.F."/>
            <person name="Najafzadeh M.J."/>
            <person name="Felipe M.S."/>
            <person name="Teixeira M."/>
            <person name="Sun J."/>
            <person name="Xi L."/>
            <person name="Castro M.A."/>
            <person name="Vicente V.A."/>
        </authorList>
    </citation>
    <scope>NUCLEOTIDE SEQUENCE [LARGE SCALE GENOMIC DNA]</scope>
    <source>
        <strain evidence="4 5">CBS 269.64</strain>
    </source>
</reference>
<dbReference type="InterPro" id="IPR013154">
    <property type="entry name" value="ADH-like_N"/>
</dbReference>
<dbReference type="OrthoDB" id="3233595at2759"/>